<keyword evidence="2" id="KW-1185">Reference proteome</keyword>
<name>A0A176W838_MARPO</name>
<dbReference type="Proteomes" id="UP000077202">
    <property type="component" value="Unassembled WGS sequence"/>
</dbReference>
<dbReference type="AlphaFoldDB" id="A0A176W838"/>
<dbReference type="EMBL" id="LVLJ01001708">
    <property type="protein sequence ID" value="OAE28632.1"/>
    <property type="molecule type" value="Genomic_DNA"/>
</dbReference>
<comment type="caution">
    <text evidence="1">The sequence shown here is derived from an EMBL/GenBank/DDBJ whole genome shotgun (WGS) entry which is preliminary data.</text>
</comment>
<evidence type="ECO:0000313" key="2">
    <source>
        <dbReference type="Proteomes" id="UP000077202"/>
    </source>
</evidence>
<organism evidence="1 2">
    <name type="scientific">Marchantia polymorpha subsp. ruderalis</name>
    <dbReference type="NCBI Taxonomy" id="1480154"/>
    <lineage>
        <taxon>Eukaryota</taxon>
        <taxon>Viridiplantae</taxon>
        <taxon>Streptophyta</taxon>
        <taxon>Embryophyta</taxon>
        <taxon>Marchantiophyta</taxon>
        <taxon>Marchantiopsida</taxon>
        <taxon>Marchantiidae</taxon>
        <taxon>Marchantiales</taxon>
        <taxon>Marchantiaceae</taxon>
        <taxon>Marchantia</taxon>
    </lineage>
</organism>
<accession>A0A176W838</accession>
<protein>
    <submittedName>
        <fullName evidence="1">Uncharacterized protein</fullName>
    </submittedName>
</protein>
<evidence type="ECO:0000313" key="1">
    <source>
        <dbReference type="EMBL" id="OAE28632.1"/>
    </source>
</evidence>
<sequence>MCRNPRSAEDDWGGGKVASMAATSIGFLVKIMCGRTVAIRHETGHVQYSQKDIRHFCLLRLAEVLSYSPRSGKRPQFGLTFALSEVLRTLKVIKGKAEYATGADEMCSSELPIPSERSIGTRQEECGKVWETTAALKAKQCPASQGVTRPLCLSSDIDRYLHQVEEHHLP</sequence>
<proteinExistence type="predicted"/>
<gene>
    <name evidence="1" type="ORF">AXG93_1335s1240</name>
</gene>
<reference evidence="1" key="1">
    <citation type="submission" date="2016-03" db="EMBL/GenBank/DDBJ databases">
        <title>Mechanisms controlling the formation of the plant cell surface in tip-growing cells are functionally conserved among land plants.</title>
        <authorList>
            <person name="Honkanen S."/>
            <person name="Jones V.A."/>
            <person name="Morieri G."/>
            <person name="Champion C."/>
            <person name="Hetherington A.J."/>
            <person name="Kelly S."/>
            <person name="Saint-Marcoux D."/>
            <person name="Proust H."/>
            <person name="Prescott H."/>
            <person name="Dolan L."/>
        </authorList>
    </citation>
    <scope>NUCLEOTIDE SEQUENCE [LARGE SCALE GENOMIC DNA]</scope>
    <source>
        <tissue evidence="1">Whole gametophyte</tissue>
    </source>
</reference>